<organism evidence="2 3">
    <name type="scientific">Lamprobacter modestohalophilus</name>
    <dbReference type="NCBI Taxonomy" id="1064514"/>
    <lineage>
        <taxon>Bacteria</taxon>
        <taxon>Pseudomonadati</taxon>
        <taxon>Pseudomonadota</taxon>
        <taxon>Gammaproteobacteria</taxon>
        <taxon>Chromatiales</taxon>
        <taxon>Chromatiaceae</taxon>
        <taxon>Lamprobacter</taxon>
    </lineage>
</organism>
<feature type="chain" id="PRO_5040866876" description="DUF3530 family protein" evidence="1">
    <location>
        <begin position="22"/>
        <end position="265"/>
    </location>
</feature>
<feature type="signal peptide" evidence="1">
    <location>
        <begin position="1"/>
        <end position="21"/>
    </location>
</feature>
<accession>A0A9X0WDB4</accession>
<comment type="caution">
    <text evidence="2">The sequence shown here is derived from an EMBL/GenBank/DDBJ whole genome shotgun (WGS) entry which is preliminary data.</text>
</comment>
<sequence>MKTLAALILACLILPTAAAQAQPAPAVSSDLAKEQRWREQIVDSLMDGDAIDLDADGQTMLGLYTEAEPDTGRAAVIVHGIGVHPNWPQVVYPLRVGLPERGWSTLSVQMPVLANDATGADYAALMDEVAPRLEAAIAYLRAQGAGQVVLIAHSLGATMSNQYLAQHPQAAEAFVAIGLSSGGTHAGVDNEALIGRIPVPILDLFGQHDLEAVVSGAPGRAEAAASNSGYRQVQTAEADHFFEGQDEVLVESVSGWLDEVVPAGE</sequence>
<evidence type="ECO:0000256" key="1">
    <source>
        <dbReference type="SAM" id="SignalP"/>
    </source>
</evidence>
<keyword evidence="3" id="KW-1185">Reference proteome</keyword>
<gene>
    <name evidence="2" type="ORF">CKO42_23735</name>
</gene>
<dbReference type="EMBL" id="NRRY01000070">
    <property type="protein sequence ID" value="MBK1621369.1"/>
    <property type="molecule type" value="Genomic_DNA"/>
</dbReference>
<protein>
    <recommendedName>
        <fullName evidence="4">DUF3530 family protein</fullName>
    </recommendedName>
</protein>
<keyword evidence="1" id="KW-0732">Signal</keyword>
<dbReference type="InterPro" id="IPR022529">
    <property type="entry name" value="DUF3530"/>
</dbReference>
<dbReference type="RefSeq" id="WP_200250239.1">
    <property type="nucleotide sequence ID" value="NZ_NRRY01000070.1"/>
</dbReference>
<evidence type="ECO:0000313" key="2">
    <source>
        <dbReference type="EMBL" id="MBK1621369.1"/>
    </source>
</evidence>
<proteinExistence type="predicted"/>
<dbReference type="Pfam" id="PF12048">
    <property type="entry name" value="DUF3530"/>
    <property type="match status" value="1"/>
</dbReference>
<evidence type="ECO:0000313" key="3">
    <source>
        <dbReference type="Proteomes" id="UP001138768"/>
    </source>
</evidence>
<dbReference type="AlphaFoldDB" id="A0A9X0WDB4"/>
<name>A0A9X0WDB4_9GAMM</name>
<evidence type="ECO:0008006" key="4">
    <source>
        <dbReference type="Google" id="ProtNLM"/>
    </source>
</evidence>
<reference evidence="2 3" key="1">
    <citation type="journal article" date="2020" name="Microorganisms">
        <title>Osmotic Adaptation and Compatible Solute Biosynthesis of Phototrophic Bacteria as Revealed from Genome Analyses.</title>
        <authorList>
            <person name="Imhoff J.F."/>
            <person name="Rahn T."/>
            <person name="Kunzel S."/>
            <person name="Keller A."/>
            <person name="Neulinger S.C."/>
        </authorList>
    </citation>
    <scope>NUCLEOTIDE SEQUENCE [LARGE SCALE GENOMIC DNA]</scope>
    <source>
        <strain evidence="2 3">DSM 25653</strain>
    </source>
</reference>
<dbReference type="SUPFAM" id="SSF53474">
    <property type="entry name" value="alpha/beta-Hydrolases"/>
    <property type="match status" value="1"/>
</dbReference>
<dbReference type="Proteomes" id="UP001138768">
    <property type="component" value="Unassembled WGS sequence"/>
</dbReference>
<dbReference type="InterPro" id="IPR029058">
    <property type="entry name" value="AB_hydrolase_fold"/>
</dbReference>
<dbReference type="Gene3D" id="3.40.50.1820">
    <property type="entry name" value="alpha/beta hydrolase"/>
    <property type="match status" value="1"/>
</dbReference>